<dbReference type="Proteomes" id="UP000019373">
    <property type="component" value="Unassembled WGS sequence"/>
</dbReference>
<feature type="compositionally biased region" description="Polar residues" evidence="2">
    <location>
        <begin position="19"/>
        <end position="28"/>
    </location>
</feature>
<dbReference type="GO" id="GO:0016604">
    <property type="term" value="C:nuclear body"/>
    <property type="evidence" value="ECO:0007669"/>
    <property type="project" value="TreeGrafter"/>
</dbReference>
<dbReference type="GO" id="GO:0001147">
    <property type="term" value="F:transcription termination site sequence-specific DNA binding"/>
    <property type="evidence" value="ECO:0007669"/>
    <property type="project" value="TreeGrafter"/>
</dbReference>
<dbReference type="eggNOG" id="KOG1801">
    <property type="taxonomic scope" value="Eukaryota"/>
</dbReference>
<keyword evidence="1" id="KW-0067">ATP-binding</keyword>
<reference evidence="5" key="1">
    <citation type="journal article" date="2014" name="BMC Genomics">
        <title>Genome characteristics reveal the impact of lichenization on lichen-forming fungus Endocarpon pusillum Hedwig (Verrucariales, Ascomycota).</title>
        <authorList>
            <person name="Wang Y.-Y."/>
            <person name="Liu B."/>
            <person name="Zhang X.-Y."/>
            <person name="Zhou Q.-M."/>
            <person name="Zhang T."/>
            <person name="Li H."/>
            <person name="Yu Y.-F."/>
            <person name="Zhang X.-L."/>
            <person name="Hao X.-Y."/>
            <person name="Wang M."/>
            <person name="Wang L."/>
            <person name="Wei J.-C."/>
        </authorList>
    </citation>
    <scope>NUCLEOTIDE SEQUENCE [LARGE SCALE GENOMIC DNA]</scope>
    <source>
        <strain evidence="5">Z07020 / HMAS-L-300199</strain>
    </source>
</reference>
<dbReference type="Gene3D" id="3.40.50.300">
    <property type="entry name" value="P-loop containing nucleotide triphosphate hydrolases"/>
    <property type="match status" value="2"/>
</dbReference>
<feature type="compositionally biased region" description="Low complexity" evidence="2">
    <location>
        <begin position="1"/>
        <end position="15"/>
    </location>
</feature>
<dbReference type="SMART" id="SM00382">
    <property type="entry name" value="AAA"/>
    <property type="match status" value="1"/>
</dbReference>
<accession>U1HNT6</accession>
<dbReference type="GO" id="GO:0006369">
    <property type="term" value="P:termination of RNA polymerase II transcription"/>
    <property type="evidence" value="ECO:0007669"/>
    <property type="project" value="TreeGrafter"/>
</dbReference>
<dbReference type="InterPro" id="IPR047187">
    <property type="entry name" value="SF1_C_Upf1"/>
</dbReference>
<dbReference type="InterPro" id="IPR041677">
    <property type="entry name" value="DNA2/NAM7_AAA_11"/>
</dbReference>
<dbReference type="InterPro" id="IPR003593">
    <property type="entry name" value="AAA+_ATPase"/>
</dbReference>
<dbReference type="SUPFAM" id="SSF52540">
    <property type="entry name" value="P-loop containing nucleoside triphosphate hydrolases"/>
    <property type="match status" value="1"/>
</dbReference>
<proteinExistence type="predicted"/>
<evidence type="ECO:0000256" key="1">
    <source>
        <dbReference type="ARBA" id="ARBA00022806"/>
    </source>
</evidence>
<keyword evidence="1" id="KW-0547">Nucleotide-binding</keyword>
<dbReference type="InterPro" id="IPR045055">
    <property type="entry name" value="DNA2/NAM7-like"/>
</dbReference>
<feature type="domain" description="AAA+ ATPase" evidence="3">
    <location>
        <begin position="456"/>
        <end position="770"/>
    </location>
</feature>
<evidence type="ECO:0000313" key="4">
    <source>
        <dbReference type="EMBL" id="ERF72040.1"/>
    </source>
</evidence>
<evidence type="ECO:0000259" key="3">
    <source>
        <dbReference type="SMART" id="SM00382"/>
    </source>
</evidence>
<gene>
    <name evidence="4" type="ORF">EPUS_04958</name>
</gene>
<dbReference type="GeneID" id="19239911"/>
<dbReference type="OrthoDB" id="4526869at2759"/>
<sequence>MAAASEESSSSSQEAMLPTPSSSQSSINQRDRSKTVAIEYVQMHEDPNPHLEVRCIVRNALTGEDIRHAVAEFWLEGNDMLDAPRRVLRVRLVDDNTGQTLKDETDQVEGTSLRFSYTAAVVSGVDEIPEEWPVEVKDSVACLAIYRKDGLATISPAKLIGGSPRAVFKYLKNNTPGNLWKPYMNERPQVTWENLDKLYSEEGPLAISCPVQQCAARCHFSSPEEAQSKLVVARYNDQKWEEKMFLELCKGKFNAAFFFLGPRTAIACLRRKDPGVAIDPNAVWDERMNVVIKFEVEVEDIWGDPDDSDVTDETETTVRLVGNVVSNQTPVNCEIVVLLQWIPWELYKFIRPLTEPPNFIDLSDVQIEVNDQPARNQVKSLNTFFDRKEGKFEKWWPMLLAQGASRAPRVNFLSKIGWTKQHFELVQDKITKRMLAAGKPLNLEQRNILADAPYSRAGFKVIVGPPGCDKTTLIAMLAGLYAQDSKVGVLVAASSNGSTDRLFETVNDWERNDPRADTSPLPLHVHKKQDEFNYFWSVLNPAESTARKQTQDDRSSLILKEADDSPRRFSYERQQDAEKRKHLSDVNSGVGAMVLKAVQDGELPAVRASGNPASKRMHDAHRARAASSLSVLMRYRIQLKNDTSKHLRPADNFAIRKAFEAVARYMIGTKRLIVSTVGNATSTILKDCIFRDAKHVVLIMDEAGLATDADLIHLIVSLITPERIEAEFGGENPILTVVLVGDERQGCPLIKSDIAKANVFGPQLSMSPFLRCALSGFPMAHLWEQHRMVPVICKLPSTRGYEGKLRTSDEAMCRRMSIPQRTILMDLLEFDSLKLKYPPNEDPIRAQDQHLRYWLLDVRHGSTQTDIAMNKSKFNVANVDVTMKFLKALIQSEFLPPEIRITFYRAQCQRYIAAIAALEAELGMREGQLHGLVHTSDSFQGQEATCIILDLVVTRYYGENTMGHAGNEKKANVAFTRARDFLFVVGDSTILDSPYLGDKHGMVEFIFAVMVDLLTRQAVKVCYSDKTPEPELVDRFNKLSTEDDGANFVETKEVD</sequence>
<dbReference type="CDD" id="cd18808">
    <property type="entry name" value="SF1_C_Upf1"/>
    <property type="match status" value="1"/>
</dbReference>
<organism evidence="4 5">
    <name type="scientific">Endocarpon pusillum (strain Z07020 / HMAS-L-300199)</name>
    <name type="common">Lichen-forming fungus</name>
    <dbReference type="NCBI Taxonomy" id="1263415"/>
    <lineage>
        <taxon>Eukaryota</taxon>
        <taxon>Fungi</taxon>
        <taxon>Dikarya</taxon>
        <taxon>Ascomycota</taxon>
        <taxon>Pezizomycotina</taxon>
        <taxon>Eurotiomycetes</taxon>
        <taxon>Chaetothyriomycetidae</taxon>
        <taxon>Verrucariales</taxon>
        <taxon>Verrucariaceae</taxon>
        <taxon>Endocarpon</taxon>
    </lineage>
</organism>
<dbReference type="EMBL" id="KE721116">
    <property type="protein sequence ID" value="ERF72040.1"/>
    <property type="molecule type" value="Genomic_DNA"/>
</dbReference>
<dbReference type="PANTHER" id="PTHR10887">
    <property type="entry name" value="DNA2/NAM7 HELICASE FAMILY"/>
    <property type="match status" value="1"/>
</dbReference>
<dbReference type="Pfam" id="PF13086">
    <property type="entry name" value="AAA_11"/>
    <property type="match status" value="1"/>
</dbReference>
<keyword evidence="1" id="KW-0347">Helicase</keyword>
<dbReference type="Pfam" id="PF13087">
    <property type="entry name" value="AAA_12"/>
    <property type="match status" value="1"/>
</dbReference>
<dbReference type="InterPro" id="IPR041679">
    <property type="entry name" value="DNA2/NAM7-like_C"/>
</dbReference>
<protein>
    <recommendedName>
        <fullName evidence="3">AAA+ ATPase domain-containing protein</fullName>
    </recommendedName>
</protein>
<dbReference type="RefSeq" id="XP_007802267.1">
    <property type="nucleotide sequence ID" value="XM_007804076.1"/>
</dbReference>
<dbReference type="InterPro" id="IPR027417">
    <property type="entry name" value="P-loop_NTPase"/>
</dbReference>
<keyword evidence="5" id="KW-1185">Reference proteome</keyword>
<evidence type="ECO:0000313" key="5">
    <source>
        <dbReference type="Proteomes" id="UP000019373"/>
    </source>
</evidence>
<feature type="region of interest" description="Disordered" evidence="2">
    <location>
        <begin position="1"/>
        <end position="32"/>
    </location>
</feature>
<dbReference type="AlphaFoldDB" id="U1HNT6"/>
<dbReference type="GO" id="GO:0004386">
    <property type="term" value="F:helicase activity"/>
    <property type="evidence" value="ECO:0007669"/>
    <property type="project" value="InterPro"/>
</dbReference>
<dbReference type="HOGENOM" id="CLU_290184_0_0_1"/>
<name>U1HNT6_ENDPU</name>
<dbReference type="PANTHER" id="PTHR10887:SF531">
    <property type="entry name" value="PROTEIN ZGRF1"/>
    <property type="match status" value="1"/>
</dbReference>
<evidence type="ECO:0000256" key="2">
    <source>
        <dbReference type="SAM" id="MobiDB-lite"/>
    </source>
</evidence>
<keyword evidence="1" id="KW-0378">Hydrolase</keyword>